<evidence type="ECO:0000313" key="2">
    <source>
        <dbReference type="EMBL" id="KAK8721711.1"/>
    </source>
</evidence>
<organism evidence="2 3">
    <name type="scientific">Cherax quadricarinatus</name>
    <name type="common">Australian red claw crayfish</name>
    <dbReference type="NCBI Taxonomy" id="27406"/>
    <lineage>
        <taxon>Eukaryota</taxon>
        <taxon>Metazoa</taxon>
        <taxon>Ecdysozoa</taxon>
        <taxon>Arthropoda</taxon>
        <taxon>Crustacea</taxon>
        <taxon>Multicrustacea</taxon>
        <taxon>Malacostraca</taxon>
        <taxon>Eumalacostraca</taxon>
        <taxon>Eucarida</taxon>
        <taxon>Decapoda</taxon>
        <taxon>Pleocyemata</taxon>
        <taxon>Astacidea</taxon>
        <taxon>Parastacoidea</taxon>
        <taxon>Parastacidae</taxon>
        <taxon>Cherax</taxon>
    </lineage>
</organism>
<comment type="caution">
    <text evidence="2">The sequence shown here is derived from an EMBL/GenBank/DDBJ whole genome shotgun (WGS) entry which is preliminary data.</text>
</comment>
<proteinExistence type="predicted"/>
<dbReference type="InterPro" id="IPR036465">
    <property type="entry name" value="vWFA_dom_sf"/>
</dbReference>
<accession>A0AAW0VXV9</accession>
<feature type="region of interest" description="Disordered" evidence="1">
    <location>
        <begin position="1"/>
        <end position="29"/>
    </location>
</feature>
<dbReference type="AlphaFoldDB" id="A0AAW0VXV9"/>
<gene>
    <name evidence="2" type="ORF">OTU49_012528</name>
</gene>
<dbReference type="GO" id="GO:0032991">
    <property type="term" value="C:protein-containing complex"/>
    <property type="evidence" value="ECO:0007669"/>
    <property type="project" value="UniProtKB-ARBA"/>
</dbReference>
<sequence>MDADKGDTDKGKNDAEAGSSGATNTRDQLGKLLRDHRGYLYDLDDEDLLASDPRDLQDTKMDSDESFYRKRRNLEFSMMMMGRYYDPFQGHRMWGKHYRHGEELDEHTLQQLRWAPPVMVEPEAFEDEKLLGIEDHGDVVTDAALYILKEKKDGEVKIHSMLQMPSNIPELLEGTNKDYYETNTFNILMADVSCSMYCYWKPLVNSWNEHIAPCLVGRTNLYTFGSKVTFKRSGTILEFRDMDGSSTDLTGSLQTIVDEVYKCKERYVNVFLVTDGHHNSTEVKPTKVIYQMNAAKGKTCDVFVLGAGTDFPVQYSINIRSRLHNGRANLPSLFWAKSEDDVPEQIKQIASIISERSSRCIELSLPGYYLPDGVQKNFFHLREWVYFPSGPEALQRLALKFGRHICHISLEPREMRLSILNDVFRQWNSVIIQNQNKKERVPLGVLPFMECLFNTQIDAMKDLKSGTVKERLSRKEFKMYETDFRTLFNKIRDILTTFKYKNELELAENILSTTVGGGKYEVKALQLKGHTDEDFAKDYEDFLKIYEEHKPRILTINNTTEDCCRFTHSSTVSDLQDPDFSTMMSRSKYEFLKDFTISGIPVYAPSKDTVIINPWSFSVRSLLDEPYTVMSQVALESIADQNPPDTSQEMQVKQDDILTRCNAIIPVFSPTAAKIMQPVVNTRLYSVCATYAILKNPHIIDFNIHMAALGVTWVRILYEYPTIPRPEFVRRRIESIEATAALYLGRSSYTKYWQLLKSDAAQALMTESTIKVDNKTLKCETLIKPMFVLHMYQRSENHEDAGVVANIMRMILLEYIGRCLSHYKKNDRQATPFTDFFAYTLADQKLKREWVQNYIVEAKEKITGCESYLLENFYTLELARKAAKKSAIEEIKNLKKELTALIPIVVEMKEVERLRNPSLAGDLSWFTLKTFAREVGLKQEVIDDLFSERSVFVFTAHALRNRSSRERLSTPMGDYDENYALVTKSVQEENYRIIAKELIGKIINQLEDVWLIAHGDAHGEVVQPMTRQLILAEAQKRAVDVTDDTFDKVYKKYRPDVGLLSNACQCRACPYFLIPNKRYNQHSSVERRQTSMFPHGLHRAAYNHRESDLPTLISSLESGSFKTPVPRQAVEPFTEDLENLQRLYHEENSTGP</sequence>
<evidence type="ECO:0000256" key="1">
    <source>
        <dbReference type="SAM" id="MobiDB-lite"/>
    </source>
</evidence>
<dbReference type="Proteomes" id="UP001445076">
    <property type="component" value="Unassembled WGS sequence"/>
</dbReference>
<reference evidence="2 3" key="1">
    <citation type="journal article" date="2024" name="BMC Genomics">
        <title>Genome assembly of redclaw crayfish (Cherax quadricarinatus) provides insights into its immune adaptation and hypoxia tolerance.</title>
        <authorList>
            <person name="Liu Z."/>
            <person name="Zheng J."/>
            <person name="Li H."/>
            <person name="Fang K."/>
            <person name="Wang S."/>
            <person name="He J."/>
            <person name="Zhou D."/>
            <person name="Weng S."/>
            <person name="Chi M."/>
            <person name="Gu Z."/>
            <person name="He J."/>
            <person name="Li F."/>
            <person name="Wang M."/>
        </authorList>
    </citation>
    <scope>NUCLEOTIDE SEQUENCE [LARGE SCALE GENOMIC DNA]</scope>
    <source>
        <strain evidence="2">ZL_2023a</strain>
    </source>
</reference>
<name>A0AAW0VXV9_CHEQU</name>
<evidence type="ECO:0008006" key="4">
    <source>
        <dbReference type="Google" id="ProtNLM"/>
    </source>
</evidence>
<keyword evidence="3" id="KW-1185">Reference proteome</keyword>
<feature type="compositionally biased region" description="Basic and acidic residues" evidence="1">
    <location>
        <begin position="1"/>
        <end position="15"/>
    </location>
</feature>
<dbReference type="SUPFAM" id="SSF53300">
    <property type="entry name" value="vWA-like"/>
    <property type="match status" value="1"/>
</dbReference>
<dbReference type="EMBL" id="JARKIK010000098">
    <property type="protein sequence ID" value="KAK8721711.1"/>
    <property type="molecule type" value="Genomic_DNA"/>
</dbReference>
<protein>
    <recommendedName>
        <fullName evidence="4">VWFA domain-containing protein</fullName>
    </recommendedName>
</protein>
<evidence type="ECO:0000313" key="3">
    <source>
        <dbReference type="Proteomes" id="UP001445076"/>
    </source>
</evidence>